<dbReference type="Proteomes" id="UP000029843">
    <property type="component" value="Unassembled WGS sequence"/>
</dbReference>
<dbReference type="PANTHER" id="PTHR30203:SF24">
    <property type="entry name" value="BLR4935 PROTEIN"/>
    <property type="match status" value="1"/>
</dbReference>
<name>A0A099KC20_COLPS</name>
<comment type="similarity">
    <text evidence="1">Belongs to the outer membrane factor (OMF) (TC 1.B.17) family.</text>
</comment>
<dbReference type="Pfam" id="PF02321">
    <property type="entry name" value="OEP"/>
    <property type="match status" value="2"/>
</dbReference>
<reference evidence="2 3" key="1">
    <citation type="submission" date="2014-08" db="EMBL/GenBank/DDBJ databases">
        <title>Genomic and Phenotypic Diversity of Colwellia psychrerythraea strains from Disparate Marine Basins.</title>
        <authorList>
            <person name="Techtmann S.M."/>
            <person name="Stelling S.C."/>
            <person name="Utturkar S.M."/>
            <person name="Alshibli N."/>
            <person name="Harris A."/>
            <person name="Brown S.D."/>
            <person name="Hazen T.C."/>
        </authorList>
    </citation>
    <scope>NUCLEOTIDE SEQUENCE [LARGE SCALE GENOMIC DNA]</scope>
    <source>
        <strain evidence="2 3">ND2E</strain>
    </source>
</reference>
<evidence type="ECO:0000313" key="3">
    <source>
        <dbReference type="Proteomes" id="UP000029843"/>
    </source>
</evidence>
<proteinExistence type="inferred from homology"/>
<dbReference type="SUPFAM" id="SSF56954">
    <property type="entry name" value="Outer membrane efflux proteins (OEP)"/>
    <property type="match status" value="1"/>
</dbReference>
<evidence type="ECO:0000313" key="2">
    <source>
        <dbReference type="EMBL" id="KGJ87572.1"/>
    </source>
</evidence>
<dbReference type="Gene3D" id="1.20.1600.10">
    <property type="entry name" value="Outer membrane efflux proteins (OEP)"/>
    <property type="match status" value="1"/>
</dbReference>
<protein>
    <submittedName>
        <fullName evidence="2">Outer membrane efflux protein</fullName>
    </submittedName>
</protein>
<dbReference type="RefSeq" id="WP_223303681.1">
    <property type="nucleotide sequence ID" value="NZ_JQED01000053.1"/>
</dbReference>
<dbReference type="InterPro" id="IPR010131">
    <property type="entry name" value="MdtP/NodT-like"/>
</dbReference>
<dbReference type="EMBL" id="JQED01000053">
    <property type="protein sequence ID" value="KGJ87572.1"/>
    <property type="molecule type" value="Genomic_DNA"/>
</dbReference>
<dbReference type="PANTHER" id="PTHR30203">
    <property type="entry name" value="OUTER MEMBRANE CATION EFFLUX PROTEIN"/>
    <property type="match status" value="1"/>
</dbReference>
<gene>
    <name evidence="2" type="ORF">ND2E_4310</name>
</gene>
<dbReference type="AlphaFoldDB" id="A0A099KC20"/>
<organism evidence="2 3">
    <name type="scientific">Colwellia psychrerythraea</name>
    <name type="common">Vibrio psychroerythus</name>
    <dbReference type="NCBI Taxonomy" id="28229"/>
    <lineage>
        <taxon>Bacteria</taxon>
        <taxon>Pseudomonadati</taxon>
        <taxon>Pseudomonadota</taxon>
        <taxon>Gammaproteobacteria</taxon>
        <taxon>Alteromonadales</taxon>
        <taxon>Colwelliaceae</taxon>
        <taxon>Colwellia</taxon>
    </lineage>
</organism>
<dbReference type="GO" id="GO:0015562">
    <property type="term" value="F:efflux transmembrane transporter activity"/>
    <property type="evidence" value="ECO:0007669"/>
    <property type="project" value="InterPro"/>
</dbReference>
<dbReference type="InterPro" id="IPR003423">
    <property type="entry name" value="OMP_efflux"/>
</dbReference>
<sequence length="456" mass="51085">MHYFSNVPLQITNISWLNATRGFYLQSFILLCWIFSSLVHSKNEIIRPNQQPLTLSSAIKRTLKDNPSLKVFKFRQNALEGQLQSQGLRPAYEVGFEMENFAGTGNIGVFDSTEFTLSLSSVLELGNKKAARADVISNRSTQVAAMRKIEALNLLSDVNRRYIDILAAQERLSLAKEAVFLAEETLTEVEKRFQAGVAPKAEIKRALAAVGNARLTMSSEQQQLDYTKAALAMMWNEMTPSFTRVEGSLYQFSTDIEFKTLLEKVKQNPEILIYATQERLTEAQLRLARTESSADIKWSVGIKQIQMVNDTALTAGFSMPLFSSKRNVGAISSAQAARDEVSVKREATMMALHNQLYRAYSNRKQAIFTANNLQDSIIPTLTEALNETQTAYQRGRYSYLDYLSARQELLFARRAMIDSAAALRYGIQIEQLIAEPLSASQSSGAQPSSFGKQRAF</sequence>
<comment type="caution">
    <text evidence="2">The sequence shown here is derived from an EMBL/GenBank/DDBJ whole genome shotgun (WGS) entry which is preliminary data.</text>
</comment>
<evidence type="ECO:0000256" key="1">
    <source>
        <dbReference type="ARBA" id="ARBA00007613"/>
    </source>
</evidence>
<dbReference type="PATRIC" id="fig|28229.4.peg.3672"/>
<accession>A0A099KC20</accession>